<proteinExistence type="predicted"/>
<evidence type="ECO:0000256" key="1">
    <source>
        <dbReference type="SAM" id="SignalP"/>
    </source>
</evidence>
<protein>
    <submittedName>
        <fullName evidence="2">Uncharacterized protein</fullName>
    </submittedName>
</protein>
<feature type="chain" id="PRO_5024374168" evidence="1">
    <location>
        <begin position="30"/>
        <end position="98"/>
    </location>
</feature>
<dbReference type="Proteomes" id="UP000305654">
    <property type="component" value="Unassembled WGS sequence"/>
</dbReference>
<gene>
    <name evidence="2" type="ORF">FE263_06985</name>
</gene>
<dbReference type="EMBL" id="VCDI01000002">
    <property type="protein sequence ID" value="TLU73164.1"/>
    <property type="molecule type" value="Genomic_DNA"/>
</dbReference>
<name>A0A5R9J6C2_9PROT</name>
<sequence length="98" mass="10447">MSLFHSARFSLCLAGFTAVMLSGPGGAMAATPGEGLRMTIERPHFTCESGGRTLSRVAYHLHEAAPQQGVLPCCDGQIVCAQFLSTSTVVRPGQRWHS</sequence>
<keyword evidence="1" id="KW-0732">Signal</keyword>
<evidence type="ECO:0000313" key="3">
    <source>
        <dbReference type="Proteomes" id="UP000305654"/>
    </source>
</evidence>
<accession>A0A5R9J6C2</accession>
<dbReference type="AlphaFoldDB" id="A0A5R9J6C2"/>
<feature type="signal peptide" evidence="1">
    <location>
        <begin position="1"/>
        <end position="29"/>
    </location>
</feature>
<comment type="caution">
    <text evidence="2">The sequence shown here is derived from an EMBL/GenBank/DDBJ whole genome shotgun (WGS) entry which is preliminary data.</text>
</comment>
<dbReference type="RefSeq" id="WP_138325245.1">
    <property type="nucleotide sequence ID" value="NZ_VCDI01000002.1"/>
</dbReference>
<organism evidence="2 3">
    <name type="scientific">Lichenicoccus roseus</name>
    <dbReference type="NCBI Taxonomy" id="2683649"/>
    <lineage>
        <taxon>Bacteria</taxon>
        <taxon>Pseudomonadati</taxon>
        <taxon>Pseudomonadota</taxon>
        <taxon>Alphaproteobacteria</taxon>
        <taxon>Acetobacterales</taxon>
        <taxon>Acetobacteraceae</taxon>
        <taxon>Lichenicoccus</taxon>
    </lineage>
</organism>
<reference evidence="2 3" key="1">
    <citation type="submission" date="2019-05" db="EMBL/GenBank/DDBJ databases">
        <authorList>
            <person name="Pankratov T."/>
            <person name="Grouzdev D."/>
        </authorList>
    </citation>
    <scope>NUCLEOTIDE SEQUENCE [LARGE SCALE GENOMIC DNA]</scope>
    <source>
        <strain evidence="2 3">KEBCLARHB70R</strain>
    </source>
</reference>
<evidence type="ECO:0000313" key="2">
    <source>
        <dbReference type="EMBL" id="TLU73164.1"/>
    </source>
</evidence>
<keyword evidence="3" id="KW-1185">Reference proteome</keyword>